<keyword evidence="18" id="KW-1185">Reference proteome</keyword>
<dbReference type="InterPro" id="IPR036942">
    <property type="entry name" value="Beta-barrel_TonB_sf"/>
</dbReference>
<dbReference type="EMBL" id="WTYK01000002">
    <property type="protein sequence ID" value="MXP41151.1"/>
    <property type="molecule type" value="Genomic_DNA"/>
</dbReference>
<feature type="compositionally biased region" description="Low complexity" evidence="13">
    <location>
        <begin position="38"/>
        <end position="61"/>
    </location>
</feature>
<dbReference type="PANTHER" id="PTHR32552:SF81">
    <property type="entry name" value="TONB-DEPENDENT OUTER MEMBRANE RECEPTOR"/>
    <property type="match status" value="1"/>
</dbReference>
<dbReference type="GO" id="GO:0009279">
    <property type="term" value="C:cell outer membrane"/>
    <property type="evidence" value="ECO:0007669"/>
    <property type="project" value="UniProtKB-SubCell"/>
</dbReference>
<evidence type="ECO:0000259" key="16">
    <source>
        <dbReference type="Pfam" id="PF07715"/>
    </source>
</evidence>
<keyword evidence="17" id="KW-0675">Receptor</keyword>
<keyword evidence="4" id="KW-0410">Iron transport</keyword>
<gene>
    <name evidence="17" type="ORF">GRI75_05760</name>
</gene>
<evidence type="ECO:0000256" key="11">
    <source>
        <dbReference type="PROSITE-ProRule" id="PRU01360"/>
    </source>
</evidence>
<dbReference type="Pfam" id="PF07715">
    <property type="entry name" value="Plug"/>
    <property type="match status" value="1"/>
</dbReference>
<evidence type="ECO:0000313" key="17">
    <source>
        <dbReference type="EMBL" id="MXP41151.1"/>
    </source>
</evidence>
<feature type="chain" id="PRO_5026315341" evidence="14">
    <location>
        <begin position="37"/>
        <end position="822"/>
    </location>
</feature>
<keyword evidence="6" id="KW-0408">Iron</keyword>
<comment type="similarity">
    <text evidence="11 12">Belongs to the TonB-dependent receptor family.</text>
</comment>
<dbReference type="Proteomes" id="UP000469159">
    <property type="component" value="Unassembled WGS sequence"/>
</dbReference>
<feature type="signal peptide" evidence="14">
    <location>
        <begin position="1"/>
        <end position="36"/>
    </location>
</feature>
<keyword evidence="14" id="KW-0732">Signal</keyword>
<dbReference type="Gene3D" id="2.40.170.20">
    <property type="entry name" value="TonB-dependent receptor, beta-barrel domain"/>
    <property type="match status" value="1"/>
</dbReference>
<evidence type="ECO:0000256" key="10">
    <source>
        <dbReference type="ARBA" id="ARBA00023237"/>
    </source>
</evidence>
<keyword evidence="10 11" id="KW-0998">Cell outer membrane</keyword>
<evidence type="ECO:0000256" key="5">
    <source>
        <dbReference type="ARBA" id="ARBA00022692"/>
    </source>
</evidence>
<dbReference type="PANTHER" id="PTHR32552">
    <property type="entry name" value="FERRICHROME IRON RECEPTOR-RELATED"/>
    <property type="match status" value="1"/>
</dbReference>
<evidence type="ECO:0000256" key="7">
    <source>
        <dbReference type="ARBA" id="ARBA00023065"/>
    </source>
</evidence>
<evidence type="ECO:0000256" key="6">
    <source>
        <dbReference type="ARBA" id="ARBA00023004"/>
    </source>
</evidence>
<evidence type="ECO:0000256" key="13">
    <source>
        <dbReference type="SAM" id="MobiDB-lite"/>
    </source>
</evidence>
<keyword evidence="5 11" id="KW-0812">Transmembrane</keyword>
<comment type="caution">
    <text evidence="17">The sequence shown here is derived from an EMBL/GenBank/DDBJ whole genome shotgun (WGS) entry which is preliminary data.</text>
</comment>
<evidence type="ECO:0000256" key="8">
    <source>
        <dbReference type="ARBA" id="ARBA00023077"/>
    </source>
</evidence>
<dbReference type="GO" id="GO:0006826">
    <property type="term" value="P:iron ion transport"/>
    <property type="evidence" value="ECO:0007669"/>
    <property type="project" value="UniProtKB-KW"/>
</dbReference>
<keyword evidence="7" id="KW-0406">Ion transport</keyword>
<keyword evidence="8 12" id="KW-0798">TonB box</keyword>
<evidence type="ECO:0000256" key="2">
    <source>
        <dbReference type="ARBA" id="ARBA00022448"/>
    </source>
</evidence>
<dbReference type="InterPro" id="IPR000531">
    <property type="entry name" value="Beta-barrel_TonB"/>
</dbReference>
<dbReference type="PROSITE" id="PS52016">
    <property type="entry name" value="TONB_DEPENDENT_REC_3"/>
    <property type="match status" value="1"/>
</dbReference>
<evidence type="ECO:0000256" key="9">
    <source>
        <dbReference type="ARBA" id="ARBA00023136"/>
    </source>
</evidence>
<feature type="domain" description="TonB-dependent receptor plug" evidence="16">
    <location>
        <begin position="88"/>
        <end position="198"/>
    </location>
</feature>
<evidence type="ECO:0000256" key="4">
    <source>
        <dbReference type="ARBA" id="ARBA00022496"/>
    </source>
</evidence>
<evidence type="ECO:0000256" key="3">
    <source>
        <dbReference type="ARBA" id="ARBA00022452"/>
    </source>
</evidence>
<dbReference type="SUPFAM" id="SSF56935">
    <property type="entry name" value="Porins"/>
    <property type="match status" value="1"/>
</dbReference>
<dbReference type="InterPro" id="IPR039426">
    <property type="entry name" value="TonB-dep_rcpt-like"/>
</dbReference>
<reference evidence="17 18" key="1">
    <citation type="submission" date="2019-12" db="EMBL/GenBank/DDBJ databases">
        <title>Genomic-based taxomic classification of the family Erythrobacteraceae.</title>
        <authorList>
            <person name="Xu L."/>
        </authorList>
    </citation>
    <scope>NUCLEOTIDE SEQUENCE [LARGE SCALE GENOMIC DNA]</scope>
    <source>
        <strain evidence="17 18">MCCC 1K02066</strain>
    </source>
</reference>
<evidence type="ECO:0000259" key="15">
    <source>
        <dbReference type="Pfam" id="PF00593"/>
    </source>
</evidence>
<dbReference type="InterPro" id="IPR012910">
    <property type="entry name" value="Plug_dom"/>
</dbReference>
<keyword evidence="3 11" id="KW-1134">Transmembrane beta strand</keyword>
<feature type="region of interest" description="Disordered" evidence="13">
    <location>
        <begin position="38"/>
        <end position="70"/>
    </location>
</feature>
<evidence type="ECO:0000256" key="12">
    <source>
        <dbReference type="RuleBase" id="RU003357"/>
    </source>
</evidence>
<keyword evidence="2 11" id="KW-0813">Transport</keyword>
<evidence type="ECO:0000256" key="14">
    <source>
        <dbReference type="SAM" id="SignalP"/>
    </source>
</evidence>
<protein>
    <submittedName>
        <fullName evidence="17">TonB-dependent receptor</fullName>
    </submittedName>
</protein>
<sequence length="822" mass="88660">MGRCLMRYSFARALRGASTNALIVAAAAAASAPAFAQAPETQSSADPAPAEEAAAAQAGDANSPGPQDTRGAGVEEIIVTAQFREQNLQETPLAITAVSAAMLEARSQTTVADIASQAPSVSLKSNAASYGPSLAANIRGVGQFDFHPALEPGVGLYVDDVYYSTLTGSIIDLLDLERVEILRGPQGTLAGKNSIGGAVKLYSKRPTGDGSGYVQAAYGSRDRLDLRASVDFALAEDVYARMAGVARSQEGYVDRLDYGCVNPGQGIPATVSGDDCVLSRQGDVGYQAVRGQLRFLPTNDLEINIIGDFTRDDREIAGSVLTFANYTGAGDVNPFPTPQRFDSRFICRPYCNYSTYSIQDDPPAVGRTIPGRVDFTGWGVSGQAEWDLSDSMQLVSITAYRAYESIFSNEDDLSPMSHQLGGPNSLDFSAFSQELRLNGSLAQEAIDYTVGGFYMDQDVLYSAQQDLRYVVPGPLVFVSNDPVPAFTKAVFGHLGWNVTDQLTLTGGIRYTEEGKDYTYSRLSRTGQLLPGQNALLHNQTGRYRGSRTDYRAAVQYELNEDIMAYGQFSTGFKGGGVNPRPFAVTQIQPFGPETLETWEVGLKTDLFDRALRFNVAAFTSKYNDIQLILNRCPQFNPPPVPPTAPFPCGLPANVGSADIKGVEVEANLRPAPGLLIDSAVSYLDFQYSEIDPQAGGPTNPGGVQLGMRAPYTPEWKWSVGAQYEILLGGAGSLTPRFDAAYQSDVWGTAVNVPHTKIEDYVLANARLTWLNEARDLQVSLEVTNLFDEYYFLTTVEIAAAAGVASAQPGRPREWALTLKKEF</sequence>
<dbReference type="Pfam" id="PF00593">
    <property type="entry name" value="TonB_dep_Rec_b-barrel"/>
    <property type="match status" value="1"/>
</dbReference>
<keyword evidence="9 11" id="KW-0472">Membrane</keyword>
<evidence type="ECO:0000256" key="1">
    <source>
        <dbReference type="ARBA" id="ARBA00004571"/>
    </source>
</evidence>
<dbReference type="AlphaFoldDB" id="A0A6I4UQU5"/>
<comment type="subcellular location">
    <subcellularLocation>
        <location evidence="1 11">Cell outer membrane</location>
        <topology evidence="1 11">Multi-pass membrane protein</topology>
    </subcellularLocation>
</comment>
<organism evidence="17 18">
    <name type="scientific">Croceibacterium soli</name>
    <dbReference type="NCBI Taxonomy" id="1739690"/>
    <lineage>
        <taxon>Bacteria</taxon>
        <taxon>Pseudomonadati</taxon>
        <taxon>Pseudomonadota</taxon>
        <taxon>Alphaproteobacteria</taxon>
        <taxon>Sphingomonadales</taxon>
        <taxon>Erythrobacteraceae</taxon>
        <taxon>Croceibacterium</taxon>
    </lineage>
</organism>
<name>A0A6I4UQU5_9SPHN</name>
<feature type="domain" description="TonB-dependent receptor-like beta-barrel" evidence="15">
    <location>
        <begin position="325"/>
        <end position="785"/>
    </location>
</feature>
<proteinExistence type="inferred from homology"/>
<accession>A0A6I4UQU5</accession>
<evidence type="ECO:0000313" key="18">
    <source>
        <dbReference type="Proteomes" id="UP000469159"/>
    </source>
</evidence>